<dbReference type="InterPro" id="IPR051162">
    <property type="entry name" value="T4SS_component"/>
</dbReference>
<evidence type="ECO:0000313" key="3">
    <source>
        <dbReference type="Proteomes" id="UP000617979"/>
    </source>
</evidence>
<dbReference type="RefSeq" id="WP_188433688.1">
    <property type="nucleotide sequence ID" value="NZ_BMEX01000028.1"/>
</dbReference>
<protein>
    <submittedName>
        <fullName evidence="2">ATP/GTP-binding protein</fullName>
    </submittedName>
</protein>
<dbReference type="SUPFAM" id="SSF52540">
    <property type="entry name" value="P-loop containing nucleoside triphosphate hydrolases"/>
    <property type="match status" value="1"/>
</dbReference>
<evidence type="ECO:0000259" key="1">
    <source>
        <dbReference type="SMART" id="SM00382"/>
    </source>
</evidence>
<gene>
    <name evidence="2" type="ORF">GCM10007416_34080</name>
</gene>
<dbReference type="PANTHER" id="PTHR30121">
    <property type="entry name" value="UNCHARACTERIZED PROTEIN YJGR-RELATED"/>
    <property type="match status" value="1"/>
</dbReference>
<accession>A0ABQ1H4M9</accession>
<dbReference type="InterPro" id="IPR027417">
    <property type="entry name" value="P-loop_NTPase"/>
</dbReference>
<organism evidence="2 3">
    <name type="scientific">Kroppenstedtia guangzhouensis</name>
    <dbReference type="NCBI Taxonomy" id="1274356"/>
    <lineage>
        <taxon>Bacteria</taxon>
        <taxon>Bacillati</taxon>
        <taxon>Bacillota</taxon>
        <taxon>Bacilli</taxon>
        <taxon>Bacillales</taxon>
        <taxon>Thermoactinomycetaceae</taxon>
        <taxon>Kroppenstedtia</taxon>
    </lineage>
</organism>
<keyword evidence="3" id="KW-1185">Reference proteome</keyword>
<dbReference type="Proteomes" id="UP000617979">
    <property type="component" value="Unassembled WGS sequence"/>
</dbReference>
<dbReference type="InterPro" id="IPR003593">
    <property type="entry name" value="AAA+_ATPase"/>
</dbReference>
<proteinExistence type="predicted"/>
<comment type="caution">
    <text evidence="2">The sequence shown here is derived from an EMBL/GenBank/DDBJ whole genome shotgun (WGS) entry which is preliminary data.</text>
</comment>
<sequence>MTVKEAPITYFEDNLIFDVNGDVRAGFKVPDDHIDYRSEDEQIQISDEWEDFYWNLKDEAHLLMVPRNLELTDHFDKLKGQVVEDLKSFGQEQLDRTLNYLKQPRDGQEGKYFHPDHQVKEKRETFTYDFYVLMKLKKTSAHLENFRDRLKFRFKDLKRQIDNLSGVSLPEIFEEELHNYRVQENMAYQRLRDLFGNCKRMSPDEIAYLIKQAFWRGIADPPQLMGYRIQAVPDERDGEPIRRPKKSDILRLTGGMQDDQHGRRLRVKQYVSGKKKGKGAYKVGYQCFLVLSHIPDDRPVPGTNWVNWLQSLPFPVALSKRVVPVHYRKALSRVRNKKKELGDQESHIHSAGGSVPRYLQDAIDGTEELEGDLVQDRFPLLETSVTICVYADTPEELERRISEVTDLYEDHVFQVDIPHGQQFQLFQEFLPGSPILVKDYMQSLDPTMLAGSFFGSTRSLGDRDGIFMGESDHLDVFCDFTRGPRDEELSQSPAVCFVGPPGQGKSMAADYIVANLVYLDIQVVVIDPKNDRGHWPDIFPEEFSRHIRVVTLTANKEDRGKLDPLTSSGKDGANTAKKILQTLANVPDGSYVATAISEAVEDTLEDETAPNMIQVLKRLRTHYEQQVKTDADTTQETREDFKQKLYTLEHHSQRGQGQLLFSDGSGESINLSNRLTILQIQDLDLPEEGQSEGGRLGVALMVALSDFARAFANQPSKKFKVVLYDEAWRMRKTREGRNALKELILTGRSKNSALFIVSQNAVHLKMADSQQEDGDEIQNNLGMRFIFRPGTGKEAERACDLLNIEPTDENIRSLQKLRAGEFFLYDWEGRVNKVSLPLKKMNPELFRILDTRPNQREALLRELEQKKQGKEPEMPEVEVVS</sequence>
<dbReference type="PANTHER" id="PTHR30121:SF6">
    <property type="entry name" value="SLR6007 PROTEIN"/>
    <property type="match status" value="1"/>
</dbReference>
<feature type="domain" description="AAA+ ATPase" evidence="1">
    <location>
        <begin position="491"/>
        <end position="791"/>
    </location>
</feature>
<dbReference type="EMBL" id="BMEX01000028">
    <property type="protein sequence ID" value="GGA58057.1"/>
    <property type="molecule type" value="Genomic_DNA"/>
</dbReference>
<evidence type="ECO:0000313" key="2">
    <source>
        <dbReference type="EMBL" id="GGA58057.1"/>
    </source>
</evidence>
<reference evidence="3" key="1">
    <citation type="journal article" date="2019" name="Int. J. Syst. Evol. Microbiol.">
        <title>The Global Catalogue of Microorganisms (GCM) 10K type strain sequencing project: providing services to taxonomists for standard genome sequencing and annotation.</title>
        <authorList>
            <consortium name="The Broad Institute Genomics Platform"/>
            <consortium name="The Broad Institute Genome Sequencing Center for Infectious Disease"/>
            <person name="Wu L."/>
            <person name="Ma J."/>
        </authorList>
    </citation>
    <scope>NUCLEOTIDE SEQUENCE [LARGE SCALE GENOMIC DNA]</scope>
    <source>
        <strain evidence="3">CGMCC 1.12404</strain>
    </source>
</reference>
<name>A0ABQ1H4M9_9BACL</name>
<dbReference type="SMART" id="SM00382">
    <property type="entry name" value="AAA"/>
    <property type="match status" value="1"/>
</dbReference>
<dbReference type="Pfam" id="PF12846">
    <property type="entry name" value="AAA_10"/>
    <property type="match status" value="1"/>
</dbReference>
<dbReference type="Gene3D" id="3.40.50.300">
    <property type="entry name" value="P-loop containing nucleotide triphosphate hydrolases"/>
    <property type="match status" value="2"/>
</dbReference>